<evidence type="ECO:0000313" key="12">
    <source>
        <dbReference type="EMBL" id="NMG74715.1"/>
    </source>
</evidence>
<dbReference type="Gene3D" id="3.30.565.10">
    <property type="entry name" value="Histidine kinase-like ATPase, C-terminal domain"/>
    <property type="match status" value="1"/>
</dbReference>
<dbReference type="SUPFAM" id="SSF55874">
    <property type="entry name" value="ATPase domain of HSP90 chaperone/DNA topoisomerase II/histidine kinase"/>
    <property type="match status" value="1"/>
</dbReference>
<dbReference type="Proteomes" id="UP000648984">
    <property type="component" value="Unassembled WGS sequence"/>
</dbReference>
<protein>
    <recommendedName>
        <fullName evidence="2">histidine kinase</fullName>
        <ecNumber evidence="2">2.7.13.3</ecNumber>
    </recommendedName>
</protein>
<dbReference type="NCBIfam" id="TIGR00229">
    <property type="entry name" value="sensory_box"/>
    <property type="match status" value="2"/>
</dbReference>
<keyword evidence="8" id="KW-0812">Transmembrane</keyword>
<dbReference type="InterPro" id="IPR035965">
    <property type="entry name" value="PAS-like_dom_sf"/>
</dbReference>
<dbReference type="PANTHER" id="PTHR42878">
    <property type="entry name" value="TWO-COMPONENT HISTIDINE KINASE"/>
    <property type="match status" value="1"/>
</dbReference>
<evidence type="ECO:0000313" key="13">
    <source>
        <dbReference type="Proteomes" id="UP000648984"/>
    </source>
</evidence>
<keyword evidence="3" id="KW-0597">Phosphoprotein</keyword>
<keyword evidence="4" id="KW-0808">Transferase</keyword>
<dbReference type="PROSITE" id="PS50113">
    <property type="entry name" value="PAC"/>
    <property type="match status" value="2"/>
</dbReference>
<evidence type="ECO:0000256" key="3">
    <source>
        <dbReference type="ARBA" id="ARBA00022553"/>
    </source>
</evidence>
<dbReference type="PRINTS" id="PR00344">
    <property type="entry name" value="BCTRLSENSOR"/>
</dbReference>
<feature type="domain" description="PAS" evidence="10">
    <location>
        <begin position="117"/>
        <end position="187"/>
    </location>
</feature>
<dbReference type="InterPro" id="IPR005467">
    <property type="entry name" value="His_kinase_dom"/>
</dbReference>
<feature type="transmembrane region" description="Helical" evidence="8">
    <location>
        <begin position="44"/>
        <end position="66"/>
    </location>
</feature>
<dbReference type="CDD" id="cd00130">
    <property type="entry name" value="PAS"/>
    <property type="match status" value="1"/>
</dbReference>
<evidence type="ECO:0000259" key="9">
    <source>
        <dbReference type="PROSITE" id="PS50109"/>
    </source>
</evidence>
<evidence type="ECO:0000256" key="1">
    <source>
        <dbReference type="ARBA" id="ARBA00000085"/>
    </source>
</evidence>
<name>A0ABX1Q9K0_9RHOO</name>
<evidence type="ECO:0000256" key="8">
    <source>
        <dbReference type="SAM" id="Phobius"/>
    </source>
</evidence>
<dbReference type="InterPro" id="IPR003661">
    <property type="entry name" value="HisK_dim/P_dom"/>
</dbReference>
<dbReference type="InterPro" id="IPR000700">
    <property type="entry name" value="PAS-assoc_C"/>
</dbReference>
<dbReference type="SMART" id="SM00388">
    <property type="entry name" value="HisKA"/>
    <property type="match status" value="1"/>
</dbReference>
<dbReference type="SMART" id="SM00091">
    <property type="entry name" value="PAS"/>
    <property type="match status" value="1"/>
</dbReference>
<feature type="domain" description="PAC" evidence="11">
    <location>
        <begin position="191"/>
        <end position="243"/>
    </location>
</feature>
<organism evidence="12 13">
    <name type="scientific">Aromatoleum diolicum</name>
    <dbReference type="NCBI Taxonomy" id="75796"/>
    <lineage>
        <taxon>Bacteria</taxon>
        <taxon>Pseudomonadati</taxon>
        <taxon>Pseudomonadota</taxon>
        <taxon>Betaproteobacteria</taxon>
        <taxon>Rhodocyclales</taxon>
        <taxon>Rhodocyclaceae</taxon>
        <taxon>Aromatoleum</taxon>
    </lineage>
</organism>
<dbReference type="Pfam" id="PF00512">
    <property type="entry name" value="HisKA"/>
    <property type="match status" value="1"/>
</dbReference>
<gene>
    <name evidence="12" type="ORF">GPA25_08060</name>
</gene>
<feature type="coiled-coil region" evidence="7">
    <location>
        <begin position="359"/>
        <end position="386"/>
    </location>
</feature>
<dbReference type="InterPro" id="IPR013655">
    <property type="entry name" value="PAS_fold_3"/>
</dbReference>
<keyword evidence="8" id="KW-1133">Transmembrane helix</keyword>
<comment type="catalytic activity">
    <reaction evidence="1">
        <text>ATP + protein L-histidine = ADP + protein N-phospho-L-histidine.</text>
        <dbReference type="EC" id="2.7.13.3"/>
    </reaction>
</comment>
<evidence type="ECO:0000259" key="11">
    <source>
        <dbReference type="PROSITE" id="PS50113"/>
    </source>
</evidence>
<dbReference type="SMART" id="SM00387">
    <property type="entry name" value="HATPase_c"/>
    <property type="match status" value="1"/>
</dbReference>
<dbReference type="EC" id="2.7.13.3" evidence="2"/>
<dbReference type="PANTHER" id="PTHR42878:SF15">
    <property type="entry name" value="BACTERIOPHYTOCHROME"/>
    <property type="match status" value="1"/>
</dbReference>
<dbReference type="Gene3D" id="3.30.450.20">
    <property type="entry name" value="PAS domain"/>
    <property type="match status" value="2"/>
</dbReference>
<dbReference type="InterPro" id="IPR036890">
    <property type="entry name" value="HATPase_C_sf"/>
</dbReference>
<evidence type="ECO:0000256" key="7">
    <source>
        <dbReference type="SAM" id="Coils"/>
    </source>
</evidence>
<keyword evidence="13" id="KW-1185">Reference proteome</keyword>
<keyword evidence="6 8" id="KW-0472">Membrane</keyword>
<comment type="caution">
    <text evidence="12">The sequence shown here is derived from an EMBL/GenBank/DDBJ whole genome shotgun (WGS) entry which is preliminary data.</text>
</comment>
<dbReference type="SUPFAM" id="SSF47384">
    <property type="entry name" value="Homodimeric domain of signal transducing histidine kinase"/>
    <property type="match status" value="1"/>
</dbReference>
<evidence type="ECO:0000256" key="4">
    <source>
        <dbReference type="ARBA" id="ARBA00022679"/>
    </source>
</evidence>
<dbReference type="EMBL" id="WTVQ01000010">
    <property type="protein sequence ID" value="NMG74715.1"/>
    <property type="molecule type" value="Genomic_DNA"/>
</dbReference>
<proteinExistence type="predicted"/>
<dbReference type="InterPro" id="IPR001610">
    <property type="entry name" value="PAC"/>
</dbReference>
<dbReference type="InterPro" id="IPR004358">
    <property type="entry name" value="Sig_transdc_His_kin-like_C"/>
</dbReference>
<dbReference type="Gene3D" id="1.10.287.130">
    <property type="match status" value="1"/>
</dbReference>
<dbReference type="InterPro" id="IPR050351">
    <property type="entry name" value="BphY/WalK/GraS-like"/>
</dbReference>
<dbReference type="InterPro" id="IPR003594">
    <property type="entry name" value="HATPase_dom"/>
</dbReference>
<reference evidence="12 13" key="1">
    <citation type="submission" date="2019-12" db="EMBL/GenBank/DDBJ databases">
        <title>Comparative genomics gives insights into the taxonomy of the Azoarcus-Aromatoleum group and reveals separate origins of nif in the plant-associated Azoarcus and non-plant-associated Aromatoleum sub-groups.</title>
        <authorList>
            <person name="Lafos M."/>
            <person name="Maluk M."/>
            <person name="Batista M."/>
            <person name="Junghare M."/>
            <person name="Carmona M."/>
            <person name="Faoro H."/>
            <person name="Cruz L.M."/>
            <person name="Battistoni F."/>
            <person name="De Souza E."/>
            <person name="Pedrosa F."/>
            <person name="Chen W.-M."/>
            <person name="Poole P.S."/>
            <person name="Dixon R.A."/>
            <person name="James E.K."/>
        </authorList>
    </citation>
    <scope>NUCLEOTIDE SEQUENCE [LARGE SCALE GENOMIC DNA]</scope>
    <source>
        <strain evidence="12 13">22Lin</strain>
    </source>
</reference>
<dbReference type="InterPro" id="IPR000014">
    <property type="entry name" value="PAS"/>
</dbReference>
<dbReference type="SUPFAM" id="SSF55785">
    <property type="entry name" value="PYP-like sensor domain (PAS domain)"/>
    <property type="match status" value="2"/>
</dbReference>
<evidence type="ECO:0000259" key="10">
    <source>
        <dbReference type="PROSITE" id="PS50112"/>
    </source>
</evidence>
<dbReference type="SMART" id="SM00086">
    <property type="entry name" value="PAC"/>
    <property type="match status" value="2"/>
</dbReference>
<evidence type="ECO:0000256" key="5">
    <source>
        <dbReference type="ARBA" id="ARBA00022777"/>
    </source>
</evidence>
<accession>A0ABX1Q9K0</accession>
<dbReference type="CDD" id="cd00082">
    <property type="entry name" value="HisKA"/>
    <property type="match status" value="1"/>
</dbReference>
<evidence type="ECO:0000256" key="6">
    <source>
        <dbReference type="ARBA" id="ARBA00023136"/>
    </source>
</evidence>
<dbReference type="PROSITE" id="PS50112">
    <property type="entry name" value="PAS"/>
    <property type="match status" value="1"/>
</dbReference>
<keyword evidence="7" id="KW-0175">Coiled coil</keyword>
<keyword evidence="5" id="KW-0418">Kinase</keyword>
<feature type="domain" description="PAC" evidence="11">
    <location>
        <begin position="319"/>
        <end position="371"/>
    </location>
</feature>
<dbReference type="Pfam" id="PF02518">
    <property type="entry name" value="HATPase_c"/>
    <property type="match status" value="1"/>
</dbReference>
<dbReference type="PROSITE" id="PS50109">
    <property type="entry name" value="HIS_KIN"/>
    <property type="match status" value="1"/>
</dbReference>
<sequence>MPAGVDPATDAEDARRFVARSEASSWSVVLEIPRDLYRAPQVNAAIALVIAILGATLAGVLGGLLASRRLGRAVAALAITPCPVTRMPDITEIAAVRQLLEENVARREAAEAARRESEQRFRATFEQAAVGIALVAPDGHWLRMNRKLCDIVGYTPDELLTKTFRDITHPDDLESDLRSMQQTLAGEIDAYSMEKRYIRKDGRLVWINLTVALVWRPDRRPDYFIAVIEDIQRRKETEAALRASEATLKEAQRRAGIGNWRWDLRTGDHVWSDEIYRIYRRDPDLPPAVYPEVQTYFAPDSWARLAAAVEGCVASGEPYECDAEVVRADGTHRWIVARGEATRDAKGAVVELHGTVQDITERKQAADALRELNASLEQRVELRTAELTAANKDLDSFAYSVSHDLRAPLRAMSGFSQALLEDYRDKLGDEAKVYLDQIGIASRKMGELIEGILALSRVTRGELQRETIDLSALADRILADLRRAEPDRAIRVDIEPGMSVFGDARMIEAVMLNLLDNAWKYTARTPAPVIRVRAGDVAGRRGICVSDNGAGFDMAHADKLFQPFRRLHRQDEFPGIGIGLTTVQRIIRRHGGEIHAQAAPGQGATFCFTLASESEAG</sequence>
<dbReference type="Gene3D" id="2.10.70.100">
    <property type="match status" value="1"/>
</dbReference>
<evidence type="ECO:0000256" key="2">
    <source>
        <dbReference type="ARBA" id="ARBA00012438"/>
    </source>
</evidence>
<feature type="domain" description="Histidine kinase" evidence="9">
    <location>
        <begin position="400"/>
        <end position="614"/>
    </location>
</feature>
<dbReference type="Pfam" id="PF08447">
    <property type="entry name" value="PAS_3"/>
    <property type="match status" value="2"/>
</dbReference>
<dbReference type="InterPro" id="IPR036097">
    <property type="entry name" value="HisK_dim/P_sf"/>
</dbReference>